<reference evidence="2 3" key="1">
    <citation type="submission" date="2019-05" db="EMBL/GenBank/DDBJ databases">
        <title>Another draft genome of Portunus trituberculatus and its Hox gene families provides insights of decapod evolution.</title>
        <authorList>
            <person name="Jeong J.-H."/>
            <person name="Song I."/>
            <person name="Kim S."/>
            <person name="Choi T."/>
            <person name="Kim D."/>
            <person name="Ryu S."/>
            <person name="Kim W."/>
        </authorList>
    </citation>
    <scope>NUCLEOTIDE SEQUENCE [LARGE SCALE GENOMIC DNA]</scope>
    <source>
        <tissue evidence="2">Muscle</tissue>
    </source>
</reference>
<dbReference type="AlphaFoldDB" id="A0A5B7HDQ9"/>
<keyword evidence="3" id="KW-1185">Reference proteome</keyword>
<protein>
    <submittedName>
        <fullName evidence="2">Uncharacterized protein</fullName>
    </submittedName>
</protein>
<evidence type="ECO:0000313" key="3">
    <source>
        <dbReference type="Proteomes" id="UP000324222"/>
    </source>
</evidence>
<evidence type="ECO:0000256" key="1">
    <source>
        <dbReference type="SAM" id="MobiDB-lite"/>
    </source>
</evidence>
<sequence>MWVDTELAHLRHSRDEVFNLVVMDQIKSAVRSRLVSHLDDRKIKKWDEVGPVLNSYVLLQGESFGKHKTNPSSFNRGQRVTPQASYGSAFIS</sequence>
<organism evidence="2 3">
    <name type="scientific">Portunus trituberculatus</name>
    <name type="common">Swimming crab</name>
    <name type="synonym">Neptunus trituberculatus</name>
    <dbReference type="NCBI Taxonomy" id="210409"/>
    <lineage>
        <taxon>Eukaryota</taxon>
        <taxon>Metazoa</taxon>
        <taxon>Ecdysozoa</taxon>
        <taxon>Arthropoda</taxon>
        <taxon>Crustacea</taxon>
        <taxon>Multicrustacea</taxon>
        <taxon>Malacostraca</taxon>
        <taxon>Eumalacostraca</taxon>
        <taxon>Eucarida</taxon>
        <taxon>Decapoda</taxon>
        <taxon>Pleocyemata</taxon>
        <taxon>Brachyura</taxon>
        <taxon>Eubrachyura</taxon>
        <taxon>Portunoidea</taxon>
        <taxon>Portunidae</taxon>
        <taxon>Portuninae</taxon>
        <taxon>Portunus</taxon>
    </lineage>
</organism>
<feature type="compositionally biased region" description="Polar residues" evidence="1">
    <location>
        <begin position="70"/>
        <end position="92"/>
    </location>
</feature>
<comment type="caution">
    <text evidence="2">The sequence shown here is derived from an EMBL/GenBank/DDBJ whole genome shotgun (WGS) entry which is preliminary data.</text>
</comment>
<feature type="region of interest" description="Disordered" evidence="1">
    <location>
        <begin position="68"/>
        <end position="92"/>
    </location>
</feature>
<gene>
    <name evidence="2" type="ORF">E2C01_062136</name>
</gene>
<evidence type="ECO:0000313" key="2">
    <source>
        <dbReference type="EMBL" id="MPC67949.1"/>
    </source>
</evidence>
<dbReference type="EMBL" id="VSRR010027014">
    <property type="protein sequence ID" value="MPC67949.1"/>
    <property type="molecule type" value="Genomic_DNA"/>
</dbReference>
<accession>A0A5B7HDQ9</accession>
<proteinExistence type="predicted"/>
<dbReference type="Proteomes" id="UP000324222">
    <property type="component" value="Unassembled WGS sequence"/>
</dbReference>
<name>A0A5B7HDQ9_PORTR</name>